<protein>
    <recommendedName>
        <fullName evidence="1">BTB domain-containing protein</fullName>
    </recommendedName>
</protein>
<dbReference type="Gene3D" id="3.30.710.10">
    <property type="entry name" value="Potassium Channel Kv1.1, Chain A"/>
    <property type="match status" value="1"/>
</dbReference>
<keyword evidence="3" id="KW-1185">Reference proteome</keyword>
<evidence type="ECO:0000313" key="3">
    <source>
        <dbReference type="Proteomes" id="UP000092666"/>
    </source>
</evidence>
<name>A0A1B9GYS8_9TREE</name>
<organism evidence="2 3">
    <name type="scientific">Kwoniella heveanensis BCC8398</name>
    <dbReference type="NCBI Taxonomy" id="1296120"/>
    <lineage>
        <taxon>Eukaryota</taxon>
        <taxon>Fungi</taxon>
        <taxon>Dikarya</taxon>
        <taxon>Basidiomycota</taxon>
        <taxon>Agaricomycotina</taxon>
        <taxon>Tremellomycetes</taxon>
        <taxon>Tremellales</taxon>
        <taxon>Cryptococcaceae</taxon>
        <taxon>Kwoniella</taxon>
    </lineage>
</organism>
<dbReference type="EMBL" id="KI669496">
    <property type="protein sequence ID" value="OCF36125.1"/>
    <property type="molecule type" value="Genomic_DNA"/>
</dbReference>
<dbReference type="InterPro" id="IPR000210">
    <property type="entry name" value="BTB/POZ_dom"/>
</dbReference>
<dbReference type="SUPFAM" id="SSF54695">
    <property type="entry name" value="POZ domain"/>
    <property type="match status" value="1"/>
</dbReference>
<sequence length="209" mass="24076">MGPNQKAPRFNQRYSKDDDIILVSTDDISFKIQSYILKCHSSVFRYMLSDASLALNPSPVPMDAHSSDLTLLLDLMREDNPDMTNDWQQCRRVLDLCYKYQCRIVVDRFRLRLKPLAAQAPWDMFCMASHCDDVSLAKKALKAMESDKVDRELSISRMPLQKARHATLPYLLGLFVSMDKVSTSRYDDGYPPTGYIPWRQVGQNFKPVV</sequence>
<dbReference type="PROSITE" id="PS50097">
    <property type="entry name" value="BTB"/>
    <property type="match status" value="1"/>
</dbReference>
<feature type="domain" description="BTB" evidence="1">
    <location>
        <begin position="18"/>
        <end position="85"/>
    </location>
</feature>
<dbReference type="AlphaFoldDB" id="A0A1B9GYS8"/>
<accession>A0A1B9GYS8</accession>
<dbReference type="InterPro" id="IPR011333">
    <property type="entry name" value="SKP1/BTB/POZ_sf"/>
</dbReference>
<dbReference type="Proteomes" id="UP000092666">
    <property type="component" value="Unassembled WGS sequence"/>
</dbReference>
<reference evidence="3" key="2">
    <citation type="submission" date="2013-12" db="EMBL/GenBank/DDBJ databases">
        <title>Evolution of pathogenesis and genome organization in the Tremellales.</title>
        <authorList>
            <person name="Cuomo C."/>
            <person name="Litvintseva A."/>
            <person name="Heitman J."/>
            <person name="Chen Y."/>
            <person name="Sun S."/>
            <person name="Springer D."/>
            <person name="Dromer F."/>
            <person name="Young S."/>
            <person name="Zeng Q."/>
            <person name="Chapman S."/>
            <person name="Gujja S."/>
            <person name="Saif S."/>
            <person name="Birren B."/>
        </authorList>
    </citation>
    <scope>NUCLEOTIDE SEQUENCE [LARGE SCALE GENOMIC DNA]</scope>
    <source>
        <strain evidence="3">BCC8398</strain>
    </source>
</reference>
<dbReference type="STRING" id="1296120.A0A1B9GYS8"/>
<gene>
    <name evidence="2" type="ORF">I316_01997</name>
</gene>
<evidence type="ECO:0000259" key="1">
    <source>
        <dbReference type="PROSITE" id="PS50097"/>
    </source>
</evidence>
<dbReference type="OrthoDB" id="2561691at2759"/>
<dbReference type="Pfam" id="PF00651">
    <property type="entry name" value="BTB"/>
    <property type="match status" value="1"/>
</dbReference>
<evidence type="ECO:0000313" key="2">
    <source>
        <dbReference type="EMBL" id="OCF36125.1"/>
    </source>
</evidence>
<reference evidence="2 3" key="1">
    <citation type="submission" date="2013-07" db="EMBL/GenBank/DDBJ databases">
        <title>The Genome Sequence of Cryptococcus heveanensis BCC8398.</title>
        <authorList>
            <consortium name="The Broad Institute Genome Sequencing Platform"/>
            <person name="Cuomo C."/>
            <person name="Litvintseva A."/>
            <person name="Chen Y."/>
            <person name="Heitman J."/>
            <person name="Sun S."/>
            <person name="Springer D."/>
            <person name="Dromer F."/>
            <person name="Young S.K."/>
            <person name="Zeng Q."/>
            <person name="Gargeya S."/>
            <person name="Fitzgerald M."/>
            <person name="Abouelleil A."/>
            <person name="Alvarado L."/>
            <person name="Berlin A.M."/>
            <person name="Chapman S.B."/>
            <person name="Dewar J."/>
            <person name="Goldberg J."/>
            <person name="Griggs A."/>
            <person name="Gujja S."/>
            <person name="Hansen M."/>
            <person name="Howarth C."/>
            <person name="Imamovic A."/>
            <person name="Larimer J."/>
            <person name="McCowan C."/>
            <person name="Murphy C."/>
            <person name="Pearson M."/>
            <person name="Priest M."/>
            <person name="Roberts A."/>
            <person name="Saif S."/>
            <person name="Shea T."/>
            <person name="Sykes S."/>
            <person name="Wortman J."/>
            <person name="Nusbaum C."/>
            <person name="Birren B."/>
        </authorList>
    </citation>
    <scope>NUCLEOTIDE SEQUENCE [LARGE SCALE GENOMIC DNA]</scope>
    <source>
        <strain evidence="2 3">BCC8398</strain>
    </source>
</reference>
<proteinExistence type="predicted"/>